<name>A0A1E4T8Z1_9ASCO</name>
<dbReference type="PROSITE" id="PS50071">
    <property type="entry name" value="HOMEOBOX_2"/>
    <property type="match status" value="1"/>
</dbReference>
<evidence type="ECO:0000259" key="6">
    <source>
        <dbReference type="PROSITE" id="PS50071"/>
    </source>
</evidence>
<dbReference type="SMART" id="SM00389">
    <property type="entry name" value="HOX"/>
    <property type="match status" value="1"/>
</dbReference>
<feature type="DNA-binding region" description="Homeobox" evidence="4">
    <location>
        <begin position="169"/>
        <end position="231"/>
    </location>
</feature>
<evidence type="ECO:0000256" key="2">
    <source>
        <dbReference type="ARBA" id="ARBA00023155"/>
    </source>
</evidence>
<feature type="compositionally biased region" description="Polar residues" evidence="5">
    <location>
        <begin position="125"/>
        <end position="152"/>
    </location>
</feature>
<protein>
    <recommendedName>
        <fullName evidence="6">Homeobox domain-containing protein</fullName>
    </recommendedName>
</protein>
<feature type="compositionally biased region" description="Low complexity" evidence="5">
    <location>
        <begin position="1"/>
        <end position="21"/>
    </location>
</feature>
<reference evidence="8" key="1">
    <citation type="submission" date="2016-04" db="EMBL/GenBank/DDBJ databases">
        <title>Comparative genomics of biotechnologically important yeasts.</title>
        <authorList>
            <consortium name="DOE Joint Genome Institute"/>
            <person name="Riley R."/>
            <person name="Haridas S."/>
            <person name="Wolfe K.H."/>
            <person name="Lopes M.R."/>
            <person name="Hittinger C.T."/>
            <person name="Goker M."/>
            <person name="Salamov A."/>
            <person name="Wisecaver J."/>
            <person name="Long T.M."/>
            <person name="Aerts A.L."/>
            <person name="Barry K."/>
            <person name="Choi C."/>
            <person name="Clum A."/>
            <person name="Coughlan A.Y."/>
            <person name="Deshpande S."/>
            <person name="Douglass A.P."/>
            <person name="Hanson S.J."/>
            <person name="Klenk H.-P."/>
            <person name="Labutti K."/>
            <person name="Lapidus A."/>
            <person name="Lindquist E."/>
            <person name="Lipzen A."/>
            <person name="Meier-Kolthoff J.P."/>
            <person name="Ohm R.A."/>
            <person name="Otillar R.P."/>
            <person name="Pangilinan J."/>
            <person name="Peng Y."/>
            <person name="Rokas A."/>
            <person name="Rosa C.A."/>
            <person name="Scheuner C."/>
            <person name="Sibirny A.A."/>
            <person name="Slot J.C."/>
            <person name="Stielow J.B."/>
            <person name="Sun H."/>
            <person name="Kurtzman C.P."/>
            <person name="Blackwell M."/>
            <person name="Grigoriev I.V."/>
            <person name="Jeffries T.W."/>
        </authorList>
    </citation>
    <scope>NUCLEOTIDE SEQUENCE [LARGE SCALE GENOMIC DNA]</scope>
    <source>
        <strain evidence="8">NRRL YB-2248</strain>
    </source>
</reference>
<keyword evidence="8" id="KW-1185">Reference proteome</keyword>
<dbReference type="CDD" id="cd00086">
    <property type="entry name" value="homeodomain"/>
    <property type="match status" value="1"/>
</dbReference>
<dbReference type="InterPro" id="IPR050224">
    <property type="entry name" value="TALE_homeobox"/>
</dbReference>
<keyword evidence="3 4" id="KW-0539">Nucleus</keyword>
<dbReference type="InterPro" id="IPR008422">
    <property type="entry name" value="KN_HD"/>
</dbReference>
<evidence type="ECO:0000313" key="7">
    <source>
        <dbReference type="EMBL" id="ODV88237.1"/>
    </source>
</evidence>
<dbReference type="Gene3D" id="1.10.10.60">
    <property type="entry name" value="Homeodomain-like"/>
    <property type="match status" value="1"/>
</dbReference>
<proteinExistence type="predicted"/>
<dbReference type="STRING" id="983967.A0A1E4T8Z1"/>
<dbReference type="PANTHER" id="PTHR11850">
    <property type="entry name" value="HOMEOBOX PROTEIN TRANSCRIPTION FACTORS"/>
    <property type="match status" value="1"/>
</dbReference>
<evidence type="ECO:0000256" key="3">
    <source>
        <dbReference type="ARBA" id="ARBA00023242"/>
    </source>
</evidence>
<dbReference type="Proteomes" id="UP000094801">
    <property type="component" value="Unassembled WGS sequence"/>
</dbReference>
<organism evidence="7 8">
    <name type="scientific">[Candida] arabinofermentans NRRL YB-2248</name>
    <dbReference type="NCBI Taxonomy" id="983967"/>
    <lineage>
        <taxon>Eukaryota</taxon>
        <taxon>Fungi</taxon>
        <taxon>Dikarya</taxon>
        <taxon>Ascomycota</taxon>
        <taxon>Saccharomycotina</taxon>
        <taxon>Pichiomycetes</taxon>
        <taxon>Pichiales</taxon>
        <taxon>Pichiaceae</taxon>
        <taxon>Ogataea</taxon>
        <taxon>Ogataea/Candida clade</taxon>
    </lineage>
</organism>
<feature type="region of interest" description="Disordered" evidence="5">
    <location>
        <begin position="1"/>
        <end position="25"/>
    </location>
</feature>
<comment type="subcellular location">
    <subcellularLocation>
        <location evidence="4">Nucleus</location>
    </subcellularLocation>
</comment>
<evidence type="ECO:0000256" key="1">
    <source>
        <dbReference type="ARBA" id="ARBA00023125"/>
    </source>
</evidence>
<evidence type="ECO:0000313" key="8">
    <source>
        <dbReference type="Proteomes" id="UP000094801"/>
    </source>
</evidence>
<dbReference type="EMBL" id="KV453847">
    <property type="protein sequence ID" value="ODV88237.1"/>
    <property type="molecule type" value="Genomic_DNA"/>
</dbReference>
<dbReference type="GO" id="GO:0006355">
    <property type="term" value="P:regulation of DNA-templated transcription"/>
    <property type="evidence" value="ECO:0007669"/>
    <property type="project" value="InterPro"/>
</dbReference>
<dbReference type="SUPFAM" id="SSF46689">
    <property type="entry name" value="Homeodomain-like"/>
    <property type="match status" value="1"/>
</dbReference>
<dbReference type="AlphaFoldDB" id="A0A1E4T8Z1"/>
<feature type="region of interest" description="Disordered" evidence="5">
    <location>
        <begin position="109"/>
        <end position="173"/>
    </location>
</feature>
<dbReference type="GO" id="GO:0003677">
    <property type="term" value="F:DNA binding"/>
    <property type="evidence" value="ECO:0007669"/>
    <property type="project" value="UniProtKB-UniRule"/>
</dbReference>
<sequence length="241" mass="27396">MQMSNIMNSQNQNQNHMAHQQRFNTSGSPYDLLPTPHQHLQQFSNARRVQLPSIKSIFDSSVLDDHQGAIKGNSYPALQIPIPHQYTLSPLQSRSNSLTSLIEYQIPSQSLPNRPNFLHNGSFPGLQSDQPLRTYNQSPNIQPHQQRSSSAPSLPIAKFDATPSSAEQGIKRRSNLPKKTTVILLNWLNDNLEHPYPNSKEKLDLTSRTGLTIQQLSNWFINARRRKIQMLREIKTNSTTV</sequence>
<dbReference type="Pfam" id="PF05920">
    <property type="entry name" value="Homeobox_KN"/>
    <property type="match status" value="1"/>
</dbReference>
<keyword evidence="2 4" id="KW-0371">Homeobox</keyword>
<dbReference type="InterPro" id="IPR009057">
    <property type="entry name" value="Homeodomain-like_sf"/>
</dbReference>
<evidence type="ECO:0000256" key="5">
    <source>
        <dbReference type="SAM" id="MobiDB-lite"/>
    </source>
</evidence>
<gene>
    <name evidence="7" type="ORF">CANARDRAFT_228984</name>
</gene>
<evidence type="ECO:0000256" key="4">
    <source>
        <dbReference type="PROSITE-ProRule" id="PRU00108"/>
    </source>
</evidence>
<keyword evidence="1 4" id="KW-0238">DNA-binding</keyword>
<dbReference type="OrthoDB" id="10056939at2759"/>
<accession>A0A1E4T8Z1</accession>
<feature type="domain" description="Homeobox" evidence="6">
    <location>
        <begin position="167"/>
        <end position="230"/>
    </location>
</feature>
<dbReference type="InterPro" id="IPR001356">
    <property type="entry name" value="HD"/>
</dbReference>
<dbReference type="GO" id="GO:0005634">
    <property type="term" value="C:nucleus"/>
    <property type="evidence" value="ECO:0007669"/>
    <property type="project" value="UniProtKB-SubCell"/>
</dbReference>